<name>A0ABN9V4J2_9DINO</name>
<protein>
    <submittedName>
        <fullName evidence="2">Uncharacterized protein</fullName>
    </submittedName>
</protein>
<feature type="region of interest" description="Disordered" evidence="1">
    <location>
        <begin position="490"/>
        <end position="535"/>
    </location>
</feature>
<accession>A0ABN9V4J2</accession>
<feature type="compositionally biased region" description="Acidic residues" evidence="1">
    <location>
        <begin position="437"/>
        <end position="447"/>
    </location>
</feature>
<keyword evidence="3" id="KW-1185">Reference proteome</keyword>
<feature type="region of interest" description="Disordered" evidence="1">
    <location>
        <begin position="323"/>
        <end position="343"/>
    </location>
</feature>
<dbReference type="Proteomes" id="UP001189429">
    <property type="component" value="Unassembled WGS sequence"/>
</dbReference>
<dbReference type="EMBL" id="CAUYUJ010016677">
    <property type="protein sequence ID" value="CAK0867733.1"/>
    <property type="molecule type" value="Genomic_DNA"/>
</dbReference>
<evidence type="ECO:0000313" key="2">
    <source>
        <dbReference type="EMBL" id="CAK0867733.1"/>
    </source>
</evidence>
<proteinExistence type="predicted"/>
<evidence type="ECO:0000313" key="3">
    <source>
        <dbReference type="Proteomes" id="UP001189429"/>
    </source>
</evidence>
<reference evidence="2" key="1">
    <citation type="submission" date="2023-10" db="EMBL/GenBank/DDBJ databases">
        <authorList>
            <person name="Chen Y."/>
            <person name="Shah S."/>
            <person name="Dougan E. K."/>
            <person name="Thang M."/>
            <person name="Chan C."/>
        </authorList>
    </citation>
    <scope>NUCLEOTIDE SEQUENCE [LARGE SCALE GENOMIC DNA]</scope>
</reference>
<feature type="region of interest" description="Disordered" evidence="1">
    <location>
        <begin position="163"/>
        <end position="192"/>
    </location>
</feature>
<feature type="compositionally biased region" description="Acidic residues" evidence="1">
    <location>
        <begin position="492"/>
        <end position="510"/>
    </location>
</feature>
<feature type="region of interest" description="Disordered" evidence="1">
    <location>
        <begin position="427"/>
        <end position="462"/>
    </location>
</feature>
<comment type="caution">
    <text evidence="2">The sequence shown here is derived from an EMBL/GenBank/DDBJ whole genome shotgun (WGS) entry which is preliminary data.</text>
</comment>
<organism evidence="2 3">
    <name type="scientific">Prorocentrum cordatum</name>
    <dbReference type="NCBI Taxonomy" id="2364126"/>
    <lineage>
        <taxon>Eukaryota</taxon>
        <taxon>Sar</taxon>
        <taxon>Alveolata</taxon>
        <taxon>Dinophyceae</taxon>
        <taxon>Prorocentrales</taxon>
        <taxon>Prorocentraceae</taxon>
        <taxon>Prorocentrum</taxon>
    </lineage>
</organism>
<gene>
    <name evidence="2" type="ORF">PCOR1329_LOCUS54600</name>
</gene>
<evidence type="ECO:0000256" key="1">
    <source>
        <dbReference type="SAM" id="MobiDB-lite"/>
    </source>
</evidence>
<sequence length="1179" mass="129954">MTGRVLQDEIRADYIIAENSWVPLFLDQARTQKAFERHELNDRNCCDTRDKYKKDIKTRGFIVGGRNEMVVMRRSSSTDNSFWILSGAHVIEAIYDAFDDMVKSKRHNPQVAATVMKGIPITEADHRTPIDVVTHLTDVGNILNGIGTKTTFVQAMKVAAEASGQAAPEVDPGAEQAEEEKGDGPSRASQEGLETEFGQFIEQKYPGRWTSFASFKKCRALRNKLSNALFTKFEKYMNQHCIFSDNRIDNVAVYGVLHEVSAILTKVGMLSYFVEVAAFCVPTNDGTPWVIQVPKDAEKLKVLTRDMVQSKVFQASLASQNPGVLTQEGRKPQQGGKKKRKRAETDLIADHVAQGKPVPFLRDVVNTLEHTLDGVPPESIDFNITFWLLLKAIEFGLVGLKQGVKLPVKPSAKVDGKAVIHQFIQQEQRRLDKEGADEPEQPEDGGEAEGGQTGTEPEEPEEIKVKEFKAYHRLRPHLKMLAAVAHGLDANGAEDGDDAQEGGGEPEAEAAEASAGSGERNNKAQKTEAANSTLQDDIKRAAKRLGVDPACMQNIWEIFQSGGDDVKRALTTTITNNPPCNLGGPSRVARLVKRTHKAFGDANTSIYRKLSGVGKMSLEELVDLVDLETAEKNVLGMIADAAWNAIDETCFKVARNLYTFHDNVNCSASDLRAMATICEAFDMVADIFSNKRSVETFLKYRFVYCMALCEETSQAIHDIGDLRVGAEGESESDLKAKRDKRKALRAYLDHTASFMAASLEELASMELADIGKQSWVSRVQNAVKSAAGTTVPVETNFEKFKRTKLSQFKAMTLPALKSECEKMEVDYEDGWKKDAIVEKLVDKAIEDKQSADLAANDAFFESVRGILGSLPQDGPVDDQAEAEDSLESAKEESQAAKDDAAFHLVVKDDPAVRAYLRTIGKAQACASCATAWLMASFTPPTASVKHRFNNKGKAVPGRLYHDFRDVDWGLALPGKIVPVPVGTPLQVGKQIKCGCVKVCPDKADLKTVVTFDLYLVPEAHHLDVMSDSYSPAWTVRSLPLGPRTEGGGPTAKLSKEKTMVFDWTWKEEKEEEQMGEADAESVKTVEPHAGGKKQMVVMVEGCCVEVSTHVIKPIPQEFDTAWQVHGWGESDFLEVVREPTESERAHMQRVAAAKAARQTRSQAQKEEAALQKMGAHIMR</sequence>
<feature type="compositionally biased region" description="Acidic residues" evidence="1">
    <location>
        <begin position="875"/>
        <end position="886"/>
    </location>
</feature>
<feature type="compositionally biased region" description="Basic and acidic residues" evidence="1">
    <location>
        <begin position="427"/>
        <end position="436"/>
    </location>
</feature>
<feature type="region of interest" description="Disordered" evidence="1">
    <location>
        <begin position="870"/>
        <end position="892"/>
    </location>
</feature>